<gene>
    <name evidence="3" type="ORF">WT2_00822</name>
</gene>
<accession>G0UGD7</accession>
<dbReference type="EMBL" id="HE575154">
    <property type="protein sequence ID" value="CCC56820.1"/>
    <property type="molecule type" value="Genomic_DNA"/>
</dbReference>
<feature type="compositionally biased region" description="Low complexity" evidence="1">
    <location>
        <begin position="40"/>
        <end position="79"/>
    </location>
</feature>
<feature type="region of interest" description="Disordered" evidence="1">
    <location>
        <begin position="32"/>
        <end position="91"/>
    </location>
</feature>
<keyword evidence="2" id="KW-1133">Transmembrane helix</keyword>
<feature type="transmembrane region" description="Helical" evidence="2">
    <location>
        <begin position="7"/>
        <end position="26"/>
    </location>
</feature>
<dbReference type="AlphaFoldDB" id="G0UGD7"/>
<evidence type="ECO:0000313" key="3">
    <source>
        <dbReference type="EMBL" id="CCC56820.1"/>
    </source>
</evidence>
<keyword evidence="2" id="KW-0472">Membrane</keyword>
<sequence length="140" mass="15420">MKRKQVIWIVTIVIIVIAIFAMYFMFNQSADEHTQDNGASSNTSSVKSSSQSQGSSVSSTSLSGDESLTLETSSETTNGTDDEQSTDDSQVVNVREARIKLYEAGIDSSSLDDATITQYWQAAKEQQTDFPTYVKNQLKQ</sequence>
<evidence type="ECO:0000256" key="2">
    <source>
        <dbReference type="SAM" id="Phobius"/>
    </source>
</evidence>
<keyword evidence="2" id="KW-0812">Transmembrane</keyword>
<organism evidence="3">
    <name type="scientific">Weissella thailandensis fsh4-2</name>
    <dbReference type="NCBI Taxonomy" id="1056112"/>
    <lineage>
        <taxon>Bacteria</taxon>
        <taxon>Bacillati</taxon>
        <taxon>Bacillota</taxon>
        <taxon>Bacilli</taxon>
        <taxon>Lactobacillales</taxon>
        <taxon>Lactobacillaceae</taxon>
        <taxon>Weissella</taxon>
    </lineage>
</organism>
<proteinExistence type="predicted"/>
<reference evidence="3" key="1">
    <citation type="journal article" date="2011" name="J. Bacteriol.">
        <title>Genome Sequence of Weissella thailandensis fsh4-2.</title>
        <authorList>
            <person name="Benomar N."/>
            <person name="Abriouel H."/>
            <person name="Lee H."/>
            <person name="Cho G.S."/>
            <person name="Huch M."/>
            <person name="Pulido R.P."/>
            <person name="Holzapfel W.H."/>
            <person name="Galvez A."/>
            <person name="Franz C.M."/>
        </authorList>
    </citation>
    <scope>NUCLEOTIDE SEQUENCE</scope>
    <source>
        <strain evidence="3">Fsh4-2</strain>
    </source>
</reference>
<name>G0UGD7_9LACO</name>
<protein>
    <submittedName>
        <fullName evidence="3">Uncharacterized protein</fullName>
    </submittedName>
</protein>
<reference evidence="3" key="2">
    <citation type="submission" date="2011-07" db="EMBL/GenBank/DDBJ databases">
        <authorList>
            <person name="Franz C."/>
        </authorList>
    </citation>
    <scope>NUCLEOTIDE SEQUENCE</scope>
    <source>
        <strain evidence="3">Fsh4-2</strain>
    </source>
</reference>
<evidence type="ECO:0000256" key="1">
    <source>
        <dbReference type="SAM" id="MobiDB-lite"/>
    </source>
</evidence>